<dbReference type="Gene3D" id="3.40.50.1220">
    <property type="entry name" value="TPP-binding domain"/>
    <property type="match status" value="1"/>
</dbReference>
<dbReference type="Gene3D" id="1.25.40.10">
    <property type="entry name" value="Tetratricopeptide repeat domain"/>
    <property type="match status" value="3"/>
</dbReference>
<comment type="caution">
    <text evidence="3">The sequence shown here is derived from an EMBL/GenBank/DDBJ whole genome shotgun (WGS) entry which is preliminary data.</text>
</comment>
<evidence type="ECO:0000256" key="2">
    <source>
        <dbReference type="ARBA" id="ARBA00022803"/>
    </source>
</evidence>
<protein>
    <recommendedName>
        <fullName evidence="5">SIR2-like domain-containing protein</fullName>
    </recommendedName>
</protein>
<dbReference type="SMART" id="SM00028">
    <property type="entry name" value="TPR"/>
    <property type="match status" value="9"/>
</dbReference>
<dbReference type="InterPro" id="IPR051685">
    <property type="entry name" value="Ycf3/AcsC/BcsC/TPR_MFPF"/>
</dbReference>
<proteinExistence type="predicted"/>
<evidence type="ECO:0000313" key="4">
    <source>
        <dbReference type="Proteomes" id="UP001375382"/>
    </source>
</evidence>
<dbReference type="Pfam" id="PF13289">
    <property type="entry name" value="SIR2_2"/>
    <property type="match status" value="1"/>
</dbReference>
<dbReference type="PANTHER" id="PTHR44943:SF4">
    <property type="entry name" value="TPR REPEAT-CONTAINING PROTEIN MJ0798"/>
    <property type="match status" value="1"/>
</dbReference>
<reference evidence="3 4" key="1">
    <citation type="journal article" date="2023" name="Ecotoxicol. Environ. Saf.">
        <title>Mercury remediation potential of mercury-resistant strain Rheinheimera metallidurans sp. nov. isolated from a municipal waste dumping site.</title>
        <authorList>
            <person name="Yadav V."/>
            <person name="Manjhi A."/>
            <person name="Vadakedath N."/>
        </authorList>
    </citation>
    <scope>NUCLEOTIDE SEQUENCE [LARGE SCALE GENOMIC DNA]</scope>
    <source>
        <strain evidence="3 4">E-49</strain>
    </source>
</reference>
<dbReference type="InterPro" id="IPR029035">
    <property type="entry name" value="DHS-like_NAD/FAD-binding_dom"/>
</dbReference>
<evidence type="ECO:0000313" key="3">
    <source>
        <dbReference type="EMBL" id="MEH8016365.1"/>
    </source>
</evidence>
<dbReference type="Proteomes" id="UP001375382">
    <property type="component" value="Unassembled WGS sequence"/>
</dbReference>
<dbReference type="SUPFAM" id="SSF52467">
    <property type="entry name" value="DHS-like NAD/FAD-binding domain"/>
    <property type="match status" value="1"/>
</dbReference>
<evidence type="ECO:0000256" key="1">
    <source>
        <dbReference type="ARBA" id="ARBA00022737"/>
    </source>
</evidence>
<dbReference type="InterPro" id="IPR019734">
    <property type="entry name" value="TPR_rpt"/>
</dbReference>
<dbReference type="InterPro" id="IPR011990">
    <property type="entry name" value="TPR-like_helical_dom_sf"/>
</dbReference>
<dbReference type="SUPFAM" id="SSF48452">
    <property type="entry name" value="TPR-like"/>
    <property type="match status" value="2"/>
</dbReference>
<gene>
    <name evidence="3" type="ORF">MN202_03915</name>
</gene>
<evidence type="ECO:0008006" key="5">
    <source>
        <dbReference type="Google" id="ProtNLM"/>
    </source>
</evidence>
<accession>A0ABU8C371</accession>
<keyword evidence="2" id="KW-0802">TPR repeat</keyword>
<keyword evidence="1" id="KW-0677">Repeat</keyword>
<sequence>MSQQYSIADLAEFIRKAKESEKPFVFFTGAGCSFKAGIPLAKQLIEDMQKHFKTELKLLVGADREDYGKCMAQIGRDDRRRFLKGYIDKAKINWAHIALACLLRAGYIGRVLTFNFDNLLARSCGLLGLYPATYDFTAANLNLYHLIDNPAVVHLHGQSHGFAQLNSDEETADHALQLSQFVRATLNESPALFIGYSGQADAFFPQIKNHFSGQHRLFWVDMAEQAPSHIADSILQTNLAHYMRCADGADLFLIELAQQLDCFPPMIFTDPYAHQLDELEAVSAFPQRNENKIKTGDQSDVGMSASTITHDILQGLRQRLKQAQQREKETHGPNYLELYLQGKFQDIINHSKSARSLEIAEQDWVAKAYLRWALKQTDLELEIKVYDELIQRFGLSDVSGVQDQVAQAMVNKGITLGQLGRSENEIVVYDELIQRFGMSDVPEIQESVAQALVNKGITEGQLGRSANAITVYDELIQRFGTSTLPEMQELVVKALVNKGVRLGMLECFEDAITVYDEIIQRFGTSDVPEVHELVAQALVNKGVSLGKLGRSENEIMVYDELIQRYGISDVPEVQKKVAQALLYKGITLGQLDRPEGEILVYDELIQRFGTSDVLEVQESVAQALVNKGITEGQLGRSANAITVYDELIQRFGTSDVPELQEALAKGMLFKGITLDKVERSEDAISVWDELIQRFGTSVLPEVQEAVAKGMLFKGITLDKVERSENAFPVYDELIQRFGTSTVPEVQEQVVMALINKGVRLGKLDRSEDEITVYDELIQRFGTSDLPEVQEAVAKSMLYKGITLGQLERSEEAIIVYDELMERFGTSDVPEVQKIVASAIANKG</sequence>
<dbReference type="RefSeq" id="WP_335734776.1">
    <property type="nucleotide sequence ID" value="NZ_JALAAR010000002.1"/>
</dbReference>
<dbReference type="PANTHER" id="PTHR44943">
    <property type="entry name" value="CELLULOSE SYNTHASE OPERON PROTEIN C"/>
    <property type="match status" value="1"/>
</dbReference>
<dbReference type="EMBL" id="JALAAR010000002">
    <property type="protein sequence ID" value="MEH8016365.1"/>
    <property type="molecule type" value="Genomic_DNA"/>
</dbReference>
<name>A0ABU8C371_9GAMM</name>
<keyword evidence="4" id="KW-1185">Reference proteome</keyword>
<organism evidence="3 4">
    <name type="scientific">Rheinheimera muenzenbergensis</name>
    <dbReference type="NCBI Taxonomy" id="1193628"/>
    <lineage>
        <taxon>Bacteria</taxon>
        <taxon>Pseudomonadati</taxon>
        <taxon>Pseudomonadota</taxon>
        <taxon>Gammaproteobacteria</taxon>
        <taxon>Chromatiales</taxon>
        <taxon>Chromatiaceae</taxon>
        <taxon>Rheinheimera</taxon>
    </lineage>
</organism>